<dbReference type="RefSeq" id="WP_270918330.1">
    <property type="nucleotide sequence ID" value="NZ_CP127247.1"/>
</dbReference>
<keyword evidence="8" id="KW-1185">Reference proteome</keyword>
<dbReference type="EMBL" id="CP127247">
    <property type="protein sequence ID" value="WIY25911.1"/>
    <property type="molecule type" value="Genomic_DNA"/>
</dbReference>
<comment type="subcellular location">
    <subcellularLocation>
        <location evidence="6">Cell membrane</location>
        <topology evidence="6">Multi-pass membrane protein</topology>
    </subcellularLocation>
    <subcellularLocation>
        <location evidence="1">Membrane</location>
    </subcellularLocation>
</comment>
<comment type="similarity">
    <text evidence="2 6">Belongs to the SURF1 family.</text>
</comment>
<dbReference type="PROSITE" id="PS50895">
    <property type="entry name" value="SURF1"/>
    <property type="match status" value="1"/>
</dbReference>
<comment type="caution">
    <text evidence="6">Lacks conserved residue(s) required for the propagation of feature annotation.</text>
</comment>
<dbReference type="Proteomes" id="UP001238334">
    <property type="component" value="Chromosome"/>
</dbReference>
<keyword evidence="5 6" id="KW-0472">Membrane</keyword>
<evidence type="ECO:0000256" key="5">
    <source>
        <dbReference type="ARBA" id="ARBA00023136"/>
    </source>
</evidence>
<dbReference type="PANTHER" id="PTHR23427:SF2">
    <property type="entry name" value="SURFEIT LOCUS PROTEIN 1"/>
    <property type="match status" value="1"/>
</dbReference>
<dbReference type="CDD" id="cd06662">
    <property type="entry name" value="SURF1"/>
    <property type="match status" value="1"/>
</dbReference>
<evidence type="ECO:0000256" key="6">
    <source>
        <dbReference type="RuleBase" id="RU363076"/>
    </source>
</evidence>
<keyword evidence="6" id="KW-1003">Cell membrane</keyword>
<name>A0A9Y2L1F8_9RHOB</name>
<evidence type="ECO:0000313" key="7">
    <source>
        <dbReference type="EMBL" id="WIY25911.1"/>
    </source>
</evidence>
<evidence type="ECO:0000256" key="4">
    <source>
        <dbReference type="ARBA" id="ARBA00022989"/>
    </source>
</evidence>
<dbReference type="GO" id="GO:0005886">
    <property type="term" value="C:plasma membrane"/>
    <property type="evidence" value="ECO:0007669"/>
    <property type="project" value="UniProtKB-SubCell"/>
</dbReference>
<evidence type="ECO:0000256" key="3">
    <source>
        <dbReference type="ARBA" id="ARBA00022692"/>
    </source>
</evidence>
<evidence type="ECO:0000313" key="8">
    <source>
        <dbReference type="Proteomes" id="UP001238334"/>
    </source>
</evidence>
<sequence length="225" mass="24815">MRRLIFLLVVGLAGLVVLLSLGAWQVQRMAWKQQILDIIDARVVAEPVALPLNPDPLADKYRPVRLLGEMAAGELLVLISTRELGPGFRVIVPFVTEDGRRILVDRGFIRAAAKKSTRNTGKAELIGNLHWPDETDSYTPAADTANNIWYARDVVAMAAALDSLPILVVLNGHPINGSSVLPMPINSASIPNDHLQYAITWFSLALIWAAMTAYFLWRPRAKTES</sequence>
<proteinExistence type="inferred from homology"/>
<gene>
    <name evidence="7" type="ORF">QPJ95_02955</name>
</gene>
<reference evidence="7 8" key="1">
    <citation type="submission" date="2023-06" db="EMBL/GenBank/DDBJ databases">
        <title>Parasedimentitalea psychrophila sp. nov., a psychrophilic bacterium isolated from deep-sea sediment.</title>
        <authorList>
            <person name="Li A."/>
        </authorList>
    </citation>
    <scope>NUCLEOTIDE SEQUENCE [LARGE SCALE GENOMIC DNA]</scope>
    <source>
        <strain evidence="7 8">QS115</strain>
    </source>
</reference>
<evidence type="ECO:0000256" key="2">
    <source>
        <dbReference type="ARBA" id="ARBA00007165"/>
    </source>
</evidence>
<dbReference type="Pfam" id="PF02104">
    <property type="entry name" value="SURF1"/>
    <property type="match status" value="1"/>
</dbReference>
<evidence type="ECO:0000256" key="1">
    <source>
        <dbReference type="ARBA" id="ARBA00004370"/>
    </source>
</evidence>
<dbReference type="PANTHER" id="PTHR23427">
    <property type="entry name" value="SURFEIT LOCUS PROTEIN"/>
    <property type="match status" value="1"/>
</dbReference>
<dbReference type="InterPro" id="IPR002994">
    <property type="entry name" value="Surf1/Shy1"/>
</dbReference>
<dbReference type="KEGG" id="ppso:QPJ95_02955"/>
<organism evidence="7 8">
    <name type="scientific">Parasedimentitalea psychrophila</name>
    <dbReference type="NCBI Taxonomy" id="2997337"/>
    <lineage>
        <taxon>Bacteria</taxon>
        <taxon>Pseudomonadati</taxon>
        <taxon>Pseudomonadota</taxon>
        <taxon>Alphaproteobacteria</taxon>
        <taxon>Rhodobacterales</taxon>
        <taxon>Paracoccaceae</taxon>
        <taxon>Parasedimentitalea</taxon>
    </lineage>
</organism>
<accession>A0A9Y2L1F8</accession>
<keyword evidence="4 6" id="KW-1133">Transmembrane helix</keyword>
<dbReference type="InterPro" id="IPR045214">
    <property type="entry name" value="Surf1/Surf4"/>
</dbReference>
<protein>
    <recommendedName>
        <fullName evidence="6">SURF1-like protein</fullName>
    </recommendedName>
</protein>
<dbReference type="AlphaFoldDB" id="A0A9Y2L1F8"/>
<feature type="transmembrane region" description="Helical" evidence="6">
    <location>
        <begin position="195"/>
        <end position="217"/>
    </location>
</feature>
<keyword evidence="3 6" id="KW-0812">Transmembrane</keyword>